<dbReference type="PROSITE" id="PS51371">
    <property type="entry name" value="CBS"/>
    <property type="match status" value="1"/>
</dbReference>
<keyword evidence="4" id="KW-0808">Transferase</keyword>
<dbReference type="GO" id="GO:0016740">
    <property type="term" value="F:transferase activity"/>
    <property type="evidence" value="ECO:0007669"/>
    <property type="project" value="UniProtKB-KW"/>
</dbReference>
<proteinExistence type="predicted"/>
<feature type="domain" description="EF-hand" evidence="2">
    <location>
        <begin position="8"/>
        <end position="43"/>
    </location>
</feature>
<reference evidence="4 5" key="1">
    <citation type="submission" date="2019-04" db="EMBL/GenBank/DDBJ databases">
        <title>Genome of a novel bacterium Candidatus Jettenia ecosi reconstructed from metagenome of an anammox bioreactor.</title>
        <authorList>
            <person name="Mardanov A.V."/>
            <person name="Beletsky A.V."/>
            <person name="Ravin N.V."/>
            <person name="Botchkova E.A."/>
            <person name="Litti Y.V."/>
            <person name="Nozhevnikova A.N."/>
        </authorList>
    </citation>
    <scope>NUCLEOTIDE SEQUENCE [LARGE SCALE GENOMIC DNA]</scope>
    <source>
        <strain evidence="4">J2</strain>
    </source>
</reference>
<feature type="domain" description="CBS" evidence="3">
    <location>
        <begin position="1"/>
        <end position="57"/>
    </location>
</feature>
<dbReference type="PANTHER" id="PTHR22572">
    <property type="entry name" value="SUGAR-1-PHOSPHATE GUANYL TRANSFERASE"/>
    <property type="match status" value="1"/>
</dbReference>
<dbReference type="InterPro" id="IPR050486">
    <property type="entry name" value="Mannose-1P_guanyltransferase"/>
</dbReference>
<protein>
    <submittedName>
        <fullName evidence="4">D-glycero-D-manno-heptose 1-phosphate guanosyltransferase</fullName>
    </submittedName>
</protein>
<dbReference type="EMBL" id="SULG01000057">
    <property type="protein sequence ID" value="TLD41228.1"/>
    <property type="molecule type" value="Genomic_DNA"/>
</dbReference>
<evidence type="ECO:0000313" key="5">
    <source>
        <dbReference type="Proteomes" id="UP000319783"/>
    </source>
</evidence>
<organism evidence="4 5">
    <name type="scientific">Candidatus Jettenia ecosi</name>
    <dbReference type="NCBI Taxonomy" id="2494326"/>
    <lineage>
        <taxon>Bacteria</taxon>
        <taxon>Pseudomonadati</taxon>
        <taxon>Planctomycetota</taxon>
        <taxon>Candidatus Brocadiia</taxon>
        <taxon>Candidatus Brocadiales</taxon>
        <taxon>Candidatus Brocadiaceae</taxon>
        <taxon>Candidatus Jettenia</taxon>
    </lineage>
</organism>
<evidence type="ECO:0000256" key="1">
    <source>
        <dbReference type="PROSITE-ProRule" id="PRU00703"/>
    </source>
</evidence>
<dbReference type="InterPro" id="IPR046342">
    <property type="entry name" value="CBS_dom_sf"/>
</dbReference>
<dbReference type="SMART" id="SM00116">
    <property type="entry name" value="CBS"/>
    <property type="match status" value="2"/>
</dbReference>
<dbReference type="PROSITE" id="PS50222">
    <property type="entry name" value="EF_HAND_2"/>
    <property type="match status" value="1"/>
</dbReference>
<sequence length="342" mass="38874">MKNKLVIDERTTFEDAIRLLDQNGNGFLPVVDTGNKLIGILTDGDIRRAILNKKTALIDIINKNPATMNHKVHRKQAIQYLKSIHRKHLPLVDDKHRLVDVILLDDLEFNAKPNKVVIMAGGLGSRLGELTRDTPKPMLMVGKKPILENIMEYCYEHGFTNIYISVNYKSEVIKEYFQDGSEFGVNIKYIEEKDKLGTAGALSLIEDVIKEPFLVVNGDILTTLNFDDLLDFHNNVKSDATMCVKEIEHRIPYGVVDIKDTIVIAIEEKPSQKVCINAGIYVLSAEVRGLIPKNQYLDMTNLFDLLIQKGFKVSAYKTSDYWIDVGQLKDIEIVRNDFRILK</sequence>
<dbReference type="Pfam" id="PF00571">
    <property type="entry name" value="CBS"/>
    <property type="match status" value="1"/>
</dbReference>
<accession>A0A533Q962</accession>
<dbReference type="SUPFAM" id="SSF54631">
    <property type="entry name" value="CBS-domain pair"/>
    <property type="match status" value="1"/>
</dbReference>
<dbReference type="GO" id="GO:0005509">
    <property type="term" value="F:calcium ion binding"/>
    <property type="evidence" value="ECO:0007669"/>
    <property type="project" value="InterPro"/>
</dbReference>
<evidence type="ECO:0000259" key="3">
    <source>
        <dbReference type="PROSITE" id="PS51371"/>
    </source>
</evidence>
<dbReference type="Gene3D" id="3.90.550.10">
    <property type="entry name" value="Spore Coat Polysaccharide Biosynthesis Protein SpsA, Chain A"/>
    <property type="match status" value="1"/>
</dbReference>
<dbReference type="Proteomes" id="UP000319783">
    <property type="component" value="Unassembled WGS sequence"/>
</dbReference>
<dbReference type="AlphaFoldDB" id="A0A533Q962"/>
<dbReference type="Pfam" id="PF00483">
    <property type="entry name" value="NTP_transferase"/>
    <property type="match status" value="1"/>
</dbReference>
<keyword evidence="1" id="KW-0129">CBS domain</keyword>
<dbReference type="CDD" id="cd06426">
    <property type="entry name" value="NTP_transferase_like_2"/>
    <property type="match status" value="1"/>
</dbReference>
<dbReference type="SUPFAM" id="SSF53448">
    <property type="entry name" value="Nucleotide-diphospho-sugar transferases"/>
    <property type="match status" value="1"/>
</dbReference>
<comment type="caution">
    <text evidence="4">The sequence shown here is derived from an EMBL/GenBank/DDBJ whole genome shotgun (WGS) entry which is preliminary data.</text>
</comment>
<dbReference type="InterPro" id="IPR002048">
    <property type="entry name" value="EF_hand_dom"/>
</dbReference>
<evidence type="ECO:0000313" key="4">
    <source>
        <dbReference type="EMBL" id="TLD41228.1"/>
    </source>
</evidence>
<dbReference type="InterPro" id="IPR000644">
    <property type="entry name" value="CBS_dom"/>
</dbReference>
<gene>
    <name evidence="4" type="ORF">JETT_2516</name>
</gene>
<evidence type="ECO:0000259" key="2">
    <source>
        <dbReference type="PROSITE" id="PS50222"/>
    </source>
</evidence>
<dbReference type="InterPro" id="IPR029044">
    <property type="entry name" value="Nucleotide-diphossugar_trans"/>
</dbReference>
<dbReference type="Gene3D" id="3.10.580.10">
    <property type="entry name" value="CBS-domain"/>
    <property type="match status" value="1"/>
</dbReference>
<name>A0A533Q962_9BACT</name>
<dbReference type="InterPro" id="IPR005835">
    <property type="entry name" value="NTP_transferase_dom"/>
</dbReference>